<dbReference type="STRING" id="1969733.B5V00_01020"/>
<evidence type="ECO:0000256" key="1">
    <source>
        <dbReference type="ARBA" id="ARBA00009764"/>
    </source>
</evidence>
<comment type="caution">
    <text evidence="8">The sequence shown here is derived from an EMBL/GenBank/DDBJ whole genome shotgun (WGS) entry which is preliminary data.</text>
</comment>
<keyword evidence="3" id="KW-0175">Coiled coil</keyword>
<dbReference type="GO" id="GO:0005576">
    <property type="term" value="C:extracellular region"/>
    <property type="evidence" value="ECO:0007669"/>
    <property type="project" value="UniProtKB-SubCell"/>
</dbReference>
<evidence type="ECO:0000256" key="5">
    <source>
        <dbReference type="RuleBase" id="RU362066"/>
    </source>
</evidence>
<comment type="subcellular location">
    <subcellularLocation>
        <location evidence="5">Secreted</location>
    </subcellularLocation>
    <subcellularLocation>
        <location evidence="5">Bacterial flagellum</location>
    </subcellularLocation>
</comment>
<dbReference type="InterPro" id="IPR010809">
    <property type="entry name" value="FliD_C"/>
</dbReference>
<dbReference type="PANTHER" id="PTHR30288">
    <property type="entry name" value="FLAGELLAR CAP/ASSEMBLY PROTEIN FLID"/>
    <property type="match status" value="1"/>
</dbReference>
<evidence type="ECO:0000256" key="2">
    <source>
        <dbReference type="ARBA" id="ARBA00011255"/>
    </source>
</evidence>
<dbReference type="Pfam" id="PF02465">
    <property type="entry name" value="FliD_N"/>
    <property type="match status" value="1"/>
</dbReference>
<dbReference type="GO" id="GO:0007155">
    <property type="term" value="P:cell adhesion"/>
    <property type="evidence" value="ECO:0007669"/>
    <property type="project" value="InterPro"/>
</dbReference>
<evidence type="ECO:0000259" key="6">
    <source>
        <dbReference type="Pfam" id="PF02465"/>
    </source>
</evidence>
<dbReference type="AlphaFoldDB" id="A0A1X0YED2"/>
<dbReference type="GO" id="GO:0009424">
    <property type="term" value="C:bacterial-type flagellum hook"/>
    <property type="evidence" value="ECO:0007669"/>
    <property type="project" value="UniProtKB-UniRule"/>
</dbReference>
<dbReference type="InterPro" id="IPR003481">
    <property type="entry name" value="FliD_N"/>
</dbReference>
<evidence type="ECO:0000259" key="7">
    <source>
        <dbReference type="Pfam" id="PF07195"/>
    </source>
</evidence>
<dbReference type="PANTHER" id="PTHR30288:SF0">
    <property type="entry name" value="FLAGELLAR HOOK-ASSOCIATED PROTEIN 2"/>
    <property type="match status" value="1"/>
</dbReference>
<evidence type="ECO:0000256" key="4">
    <source>
        <dbReference type="ARBA" id="ARBA00023143"/>
    </source>
</evidence>
<sequence>MTINFNGLATGIDTTTLIEGIMAADRKPIDRLKSDKEYQSARLDAYGVLSGSLDKLLTDVKALNSSDNLLAKKASFTGESLVTATTTTKDAIEGSYQIRSYSFAQVEKDVSQGYADKAATSFGTGTLVITTGTTTPVSHNITIDSSNNSLEGIVKAINDAGIGVKAAIINDGTSTPYRLVVSGTKAGDPADVGFTIDVSGLTGGSYANPIFTETQPASQAHISVDGVDLYSNSNVFTDAIPGTTLTLDKADNGATVSTMTILQDKDVVKGKIQNFVNSYNQIMTFVSSQSAKDGKTAGLLAGDSGMNTIKRHLQNILTNMVDTGGNFKSLAELGLETQRDGTLVLNNDTLDNALATDLDGVVSLLAGNGTKDGISVQFETYLKAMTDSREGFLASRQNSINRIMDRIDNRITQMQTRLDQREKTLQQQFSAMEELVSGLNAQGDYLTQQMSMLANIWSSKK</sequence>
<comment type="function">
    <text evidence="5">Required for morphogenesis and for the elongation of the flagellar filament by facilitating polymerization of the flagellin monomers at the tip of growing filament. Forms a capping structure, which prevents flagellin subunits (transported through the central channel of the flagellum) from leaking out without polymerization at the distal end.</text>
</comment>
<comment type="subunit">
    <text evidence="2 5">Homopentamer.</text>
</comment>
<comment type="similarity">
    <text evidence="1 5">Belongs to the FliD family.</text>
</comment>
<dbReference type="OrthoDB" id="9810816at2"/>
<organism evidence="8 9">
    <name type="scientific">Geothermobacter hydrogeniphilus</name>
    <dbReference type="NCBI Taxonomy" id="1969733"/>
    <lineage>
        <taxon>Bacteria</taxon>
        <taxon>Pseudomonadati</taxon>
        <taxon>Thermodesulfobacteriota</taxon>
        <taxon>Desulfuromonadia</taxon>
        <taxon>Desulfuromonadales</taxon>
        <taxon>Geothermobacteraceae</taxon>
        <taxon>Geothermobacter</taxon>
    </lineage>
</organism>
<protein>
    <recommendedName>
        <fullName evidence="5">Flagellar hook-associated protein 2</fullName>
        <shortName evidence="5">HAP2</shortName>
    </recommendedName>
    <alternativeName>
        <fullName evidence="5">Flagellar cap protein</fullName>
    </alternativeName>
</protein>
<feature type="domain" description="Flagellar hook-associated protein 2 C-terminal" evidence="7">
    <location>
        <begin position="217"/>
        <end position="441"/>
    </location>
</feature>
<dbReference type="InterPro" id="IPR040026">
    <property type="entry name" value="FliD"/>
</dbReference>
<dbReference type="EMBL" id="NAAD01000001">
    <property type="protein sequence ID" value="ORJ63477.1"/>
    <property type="molecule type" value="Genomic_DNA"/>
</dbReference>
<name>A0A1X0YED2_9BACT</name>
<evidence type="ECO:0000313" key="9">
    <source>
        <dbReference type="Proteomes" id="UP000193136"/>
    </source>
</evidence>
<reference evidence="8 9" key="1">
    <citation type="submission" date="2017-03" db="EMBL/GenBank/DDBJ databases">
        <title>Genome sequence of Geothermobacter sp. EPR-M, Deep-Sea Iron Reducer.</title>
        <authorList>
            <person name="Tully B."/>
            <person name="Savalia P."/>
            <person name="Abuyen K."/>
            <person name="Baughan C."/>
            <person name="Romero E."/>
            <person name="Ronkowski C."/>
            <person name="Torres B."/>
            <person name="Tremblay J."/>
            <person name="Trujillo A."/>
            <person name="Tyler M."/>
            <person name="Perez-Rodriguez I."/>
            <person name="Amend J."/>
        </authorList>
    </citation>
    <scope>NUCLEOTIDE SEQUENCE [LARGE SCALE GENOMIC DNA]</scope>
    <source>
        <strain evidence="8 9">EPR-M</strain>
    </source>
</reference>
<dbReference type="GO" id="GO:0071973">
    <property type="term" value="P:bacterial-type flagellum-dependent cell motility"/>
    <property type="evidence" value="ECO:0007669"/>
    <property type="project" value="TreeGrafter"/>
</dbReference>
<proteinExistence type="inferred from homology"/>
<evidence type="ECO:0000256" key="3">
    <source>
        <dbReference type="ARBA" id="ARBA00023054"/>
    </source>
</evidence>
<keyword evidence="4 5" id="KW-0975">Bacterial flagellum</keyword>
<dbReference type="GO" id="GO:0009421">
    <property type="term" value="C:bacterial-type flagellum filament cap"/>
    <property type="evidence" value="ECO:0007669"/>
    <property type="project" value="InterPro"/>
</dbReference>
<keyword evidence="9" id="KW-1185">Reference proteome</keyword>
<dbReference type="Proteomes" id="UP000193136">
    <property type="component" value="Unassembled WGS sequence"/>
</dbReference>
<dbReference type="Pfam" id="PF07195">
    <property type="entry name" value="FliD_C"/>
    <property type="match status" value="1"/>
</dbReference>
<gene>
    <name evidence="8" type="ORF">B5V00_01020</name>
</gene>
<accession>A0A1X0YED2</accession>
<dbReference type="RefSeq" id="WP_085008606.1">
    <property type="nucleotide sequence ID" value="NZ_NAAD01000001.1"/>
</dbReference>
<evidence type="ECO:0000313" key="8">
    <source>
        <dbReference type="EMBL" id="ORJ63477.1"/>
    </source>
</evidence>
<keyword evidence="5" id="KW-0964">Secreted</keyword>
<feature type="domain" description="Flagellar hook-associated protein 2 N-terminal" evidence="6">
    <location>
        <begin position="10"/>
        <end position="105"/>
    </location>
</feature>